<dbReference type="Pfam" id="PF00069">
    <property type="entry name" value="Pkinase"/>
    <property type="match status" value="1"/>
</dbReference>
<accession>A0AAU9J949</accession>
<organism evidence="9 10">
    <name type="scientific">Blepharisma stoltei</name>
    <dbReference type="NCBI Taxonomy" id="1481888"/>
    <lineage>
        <taxon>Eukaryota</taxon>
        <taxon>Sar</taxon>
        <taxon>Alveolata</taxon>
        <taxon>Ciliophora</taxon>
        <taxon>Postciliodesmatophora</taxon>
        <taxon>Heterotrichea</taxon>
        <taxon>Heterotrichida</taxon>
        <taxon>Blepharismidae</taxon>
        <taxon>Blepharisma</taxon>
    </lineage>
</organism>
<evidence type="ECO:0000256" key="7">
    <source>
        <dbReference type="SAM" id="MobiDB-lite"/>
    </source>
</evidence>
<gene>
    <name evidence="9" type="ORF">BSTOLATCC_MIC29619</name>
</gene>
<comment type="caution">
    <text evidence="9">The sequence shown here is derived from an EMBL/GenBank/DDBJ whole genome shotgun (WGS) entry which is preliminary data.</text>
</comment>
<evidence type="ECO:0000313" key="9">
    <source>
        <dbReference type="EMBL" id="CAG9321705.1"/>
    </source>
</evidence>
<dbReference type="AlphaFoldDB" id="A0AAU9J949"/>
<dbReference type="InterPro" id="IPR017441">
    <property type="entry name" value="Protein_kinase_ATP_BS"/>
</dbReference>
<dbReference type="InterPro" id="IPR008271">
    <property type="entry name" value="Ser/Thr_kinase_AS"/>
</dbReference>
<dbReference type="Proteomes" id="UP001162131">
    <property type="component" value="Unassembled WGS sequence"/>
</dbReference>
<keyword evidence="5 6" id="KW-0067">ATP-binding</keyword>
<dbReference type="GO" id="GO:0004672">
    <property type="term" value="F:protein kinase activity"/>
    <property type="evidence" value="ECO:0007669"/>
    <property type="project" value="InterPro"/>
</dbReference>
<dbReference type="PROSITE" id="PS50011">
    <property type="entry name" value="PROTEIN_KINASE_DOM"/>
    <property type="match status" value="1"/>
</dbReference>
<dbReference type="EMBL" id="CAJZBQ010000029">
    <property type="protein sequence ID" value="CAG9321705.1"/>
    <property type="molecule type" value="Genomic_DNA"/>
</dbReference>
<feature type="region of interest" description="Disordered" evidence="7">
    <location>
        <begin position="115"/>
        <end position="136"/>
    </location>
</feature>
<feature type="domain" description="Protein kinase" evidence="8">
    <location>
        <begin position="299"/>
        <end position="558"/>
    </location>
</feature>
<dbReference type="PROSITE" id="PS00107">
    <property type="entry name" value="PROTEIN_KINASE_ATP"/>
    <property type="match status" value="1"/>
</dbReference>
<reference evidence="9" key="1">
    <citation type="submission" date="2021-09" db="EMBL/GenBank/DDBJ databases">
        <authorList>
            <consortium name="AG Swart"/>
            <person name="Singh M."/>
            <person name="Singh A."/>
            <person name="Seah K."/>
            <person name="Emmerich C."/>
        </authorList>
    </citation>
    <scope>NUCLEOTIDE SEQUENCE</scope>
    <source>
        <strain evidence="9">ATCC30299</strain>
    </source>
</reference>
<dbReference type="Gene3D" id="1.10.510.10">
    <property type="entry name" value="Transferase(Phosphotransferase) domain 1"/>
    <property type="match status" value="1"/>
</dbReference>
<dbReference type="SMART" id="SM00220">
    <property type="entry name" value="S_TKc"/>
    <property type="match status" value="1"/>
</dbReference>
<name>A0AAU9J949_9CILI</name>
<keyword evidence="10" id="KW-1185">Reference proteome</keyword>
<dbReference type="PROSITE" id="PS00108">
    <property type="entry name" value="PROTEIN_KINASE_ST"/>
    <property type="match status" value="1"/>
</dbReference>
<dbReference type="InterPro" id="IPR011009">
    <property type="entry name" value="Kinase-like_dom_sf"/>
</dbReference>
<keyword evidence="3 6" id="KW-0547">Nucleotide-binding</keyword>
<evidence type="ECO:0000256" key="6">
    <source>
        <dbReference type="PROSITE-ProRule" id="PRU10141"/>
    </source>
</evidence>
<dbReference type="PANTHER" id="PTHR48016">
    <property type="entry name" value="MAP KINASE KINASE KINASE SSK2-RELATED-RELATED"/>
    <property type="match status" value="1"/>
</dbReference>
<dbReference type="InterPro" id="IPR000719">
    <property type="entry name" value="Prot_kinase_dom"/>
</dbReference>
<comment type="subunit">
    <text evidence="1">Monomer.</text>
</comment>
<feature type="region of interest" description="Disordered" evidence="7">
    <location>
        <begin position="156"/>
        <end position="184"/>
    </location>
</feature>
<evidence type="ECO:0000256" key="2">
    <source>
        <dbReference type="ARBA" id="ARBA00022679"/>
    </source>
</evidence>
<dbReference type="SUPFAM" id="SSF56112">
    <property type="entry name" value="Protein kinase-like (PK-like)"/>
    <property type="match status" value="1"/>
</dbReference>
<sequence length="564" mass="64447">MKRYRQNEIRLKESFSGESSEIKKASILMPVIKKHTSASLKHRISQNPVCKTNRLEMDSPKYYTNKLRILNKFEKEDQKLQVTGQGKLYFPHALTHDYISSRKITYERLHKMNTEPPKVPKILNKSKQRDYSKSTSPIQPEAYKINLIMPKYKLNSERRRRENSNKTPTLPPIMKSKSDYSPARVNTEEISKNENSCTNFEEEKLDATPEPSDLTKFDSPAAVWKIIEPHSGESWGSELSIKYSSSIVGLSSTHRQLSREEMLEEMLLTSCVAKYHEFKFKVISKDPLYEGVNGIIRSWKAGDCIGNGNFGCVLKAFDNETGELFAVKRIFFNPENTPQAQFINAYKNEINILKDLDHKHIVRYYGSEAVADSFCIYLEYLPGGSISSLLFNVGALPESTVKVYTKQILKGLIYLHDNNVIHRDIKGANLLLDSRGKIRLSDFGCSVKYDNSDESGLVNSLKGSLPWMAPEVVRQNGYGRKADIWSLGCVLIEMLTAKQPWPQMENHVLLMLKIATSNDIPEIPQDISNDAKSFISLCLQRDPEMRKSAKELRNHPFVSKLYIN</sequence>
<dbReference type="FunFam" id="1.10.510.10:FF:000571">
    <property type="entry name" value="Maternal embryonic leucine zipper kinase"/>
    <property type="match status" value="1"/>
</dbReference>
<proteinExistence type="predicted"/>
<keyword evidence="2" id="KW-0808">Transferase</keyword>
<keyword evidence="4" id="KW-0418">Kinase</keyword>
<evidence type="ECO:0000256" key="5">
    <source>
        <dbReference type="ARBA" id="ARBA00022840"/>
    </source>
</evidence>
<evidence type="ECO:0000256" key="4">
    <source>
        <dbReference type="ARBA" id="ARBA00022777"/>
    </source>
</evidence>
<dbReference type="InterPro" id="IPR050538">
    <property type="entry name" value="MAP_kinase_kinase_kinase"/>
</dbReference>
<evidence type="ECO:0000256" key="1">
    <source>
        <dbReference type="ARBA" id="ARBA00011245"/>
    </source>
</evidence>
<dbReference type="GO" id="GO:0005524">
    <property type="term" value="F:ATP binding"/>
    <property type="evidence" value="ECO:0007669"/>
    <property type="project" value="UniProtKB-UniRule"/>
</dbReference>
<evidence type="ECO:0000313" key="10">
    <source>
        <dbReference type="Proteomes" id="UP001162131"/>
    </source>
</evidence>
<evidence type="ECO:0000256" key="3">
    <source>
        <dbReference type="ARBA" id="ARBA00022741"/>
    </source>
</evidence>
<dbReference type="CDD" id="cd06606">
    <property type="entry name" value="STKc_MAPKKK"/>
    <property type="match status" value="1"/>
</dbReference>
<evidence type="ECO:0000259" key="8">
    <source>
        <dbReference type="PROSITE" id="PS50011"/>
    </source>
</evidence>
<protein>
    <recommendedName>
        <fullName evidence="8">Protein kinase domain-containing protein</fullName>
    </recommendedName>
</protein>
<feature type="binding site" evidence="6">
    <location>
        <position position="328"/>
    </location>
    <ligand>
        <name>ATP</name>
        <dbReference type="ChEBI" id="CHEBI:30616"/>
    </ligand>
</feature>